<organism evidence="4 5">
    <name type="scientific">Christensenella minuta</name>
    <dbReference type="NCBI Taxonomy" id="626937"/>
    <lineage>
        <taxon>Bacteria</taxon>
        <taxon>Bacillati</taxon>
        <taxon>Bacillota</taxon>
        <taxon>Clostridia</taxon>
        <taxon>Christensenellales</taxon>
        <taxon>Christensenellaceae</taxon>
        <taxon>Christensenella</taxon>
    </lineage>
</organism>
<sequence>MEKRDTRQKILEAALGLFSVHGYDGVSVRDIAGAVGIKDSSLYKHYKSKQEIFATLLDEMNRRFEETAAFYRLPQGEIGHVTKQYGENDLGWLKKAVDAIFLFFVSDPYATKFMHLLMIEQFKNNDAAKLFSEWFIEGALSFQTALFDEMMKEGYFRGADPRAAATQFYGPVLLLVLMYDSKPEKQEEALRLLHAHIEEFAGNYHISHGEHK</sequence>
<dbReference type="InterPro" id="IPR036271">
    <property type="entry name" value="Tet_transcr_reg_TetR-rel_C_sf"/>
</dbReference>
<evidence type="ECO:0000313" key="4">
    <source>
        <dbReference type="EMBL" id="KXK66643.1"/>
    </source>
</evidence>
<gene>
    <name evidence="4" type="ORF">HMPREF3293_00474</name>
</gene>
<dbReference type="PROSITE" id="PS50977">
    <property type="entry name" value="HTH_TETR_2"/>
    <property type="match status" value="1"/>
</dbReference>
<dbReference type="InterPro" id="IPR009057">
    <property type="entry name" value="Homeodomain-like_sf"/>
</dbReference>
<dbReference type="EMBL" id="LSZW01000035">
    <property type="protein sequence ID" value="KXK66643.1"/>
    <property type="molecule type" value="Genomic_DNA"/>
</dbReference>
<dbReference type="PATRIC" id="fig|626937.4.peg.465"/>
<dbReference type="Gene3D" id="1.10.357.10">
    <property type="entry name" value="Tetracycline Repressor, domain 2"/>
    <property type="match status" value="1"/>
</dbReference>
<evidence type="ECO:0000256" key="2">
    <source>
        <dbReference type="PROSITE-ProRule" id="PRU00335"/>
    </source>
</evidence>
<reference evidence="5" key="1">
    <citation type="submission" date="2016-02" db="EMBL/GenBank/DDBJ databases">
        <authorList>
            <person name="Mitreva M."/>
            <person name="Pepin K.H."/>
            <person name="Mihindukulasuriya K.A."/>
            <person name="Fulton R."/>
            <person name="Fronick C."/>
            <person name="O'Laughlin M."/>
            <person name="Miner T."/>
            <person name="Herter B."/>
            <person name="Rosa B.A."/>
            <person name="Cordes M."/>
            <person name="Tomlinson C."/>
            <person name="Wollam A."/>
            <person name="Palsikar V.B."/>
            <person name="Mardis E.R."/>
            <person name="Wilson R.K."/>
        </authorList>
    </citation>
    <scope>NUCLEOTIDE SEQUENCE [LARGE SCALE GENOMIC DNA]</scope>
    <source>
        <strain evidence="5">DSM 22607</strain>
    </source>
</reference>
<dbReference type="STRING" id="626937.HMPREF3293_00474"/>
<dbReference type="RefSeq" id="WP_066522931.1">
    <property type="nucleotide sequence ID" value="NZ_CABMOF010000011.1"/>
</dbReference>
<name>A0A136Q7J4_9FIRM</name>
<dbReference type="InterPro" id="IPR050109">
    <property type="entry name" value="HTH-type_TetR-like_transc_reg"/>
</dbReference>
<dbReference type="PRINTS" id="PR00455">
    <property type="entry name" value="HTHTETR"/>
</dbReference>
<dbReference type="GO" id="GO:0000976">
    <property type="term" value="F:transcription cis-regulatory region binding"/>
    <property type="evidence" value="ECO:0007669"/>
    <property type="project" value="TreeGrafter"/>
</dbReference>
<keyword evidence="1 2" id="KW-0238">DNA-binding</keyword>
<proteinExistence type="predicted"/>
<evidence type="ECO:0000313" key="5">
    <source>
        <dbReference type="Proteomes" id="UP000070366"/>
    </source>
</evidence>
<comment type="caution">
    <text evidence="4">The sequence shown here is derived from an EMBL/GenBank/DDBJ whole genome shotgun (WGS) entry which is preliminary data.</text>
</comment>
<dbReference type="GO" id="GO:0003700">
    <property type="term" value="F:DNA-binding transcription factor activity"/>
    <property type="evidence" value="ECO:0007669"/>
    <property type="project" value="TreeGrafter"/>
</dbReference>
<dbReference type="Proteomes" id="UP000070366">
    <property type="component" value="Unassembled WGS sequence"/>
</dbReference>
<evidence type="ECO:0000259" key="3">
    <source>
        <dbReference type="PROSITE" id="PS50977"/>
    </source>
</evidence>
<dbReference type="PANTHER" id="PTHR30055">
    <property type="entry name" value="HTH-TYPE TRANSCRIPTIONAL REGULATOR RUTR"/>
    <property type="match status" value="1"/>
</dbReference>
<feature type="domain" description="HTH tetR-type" evidence="3">
    <location>
        <begin position="4"/>
        <end position="64"/>
    </location>
</feature>
<dbReference type="AlphaFoldDB" id="A0A136Q7J4"/>
<evidence type="ECO:0000256" key="1">
    <source>
        <dbReference type="ARBA" id="ARBA00023125"/>
    </source>
</evidence>
<dbReference type="KEGG" id="cmiu:B1H56_07235"/>
<dbReference type="PANTHER" id="PTHR30055:SF146">
    <property type="entry name" value="HTH-TYPE TRANSCRIPTIONAL DUAL REGULATOR CECR"/>
    <property type="match status" value="1"/>
</dbReference>
<dbReference type="OrthoDB" id="9814200at2"/>
<feature type="DNA-binding region" description="H-T-H motif" evidence="2">
    <location>
        <begin position="27"/>
        <end position="46"/>
    </location>
</feature>
<dbReference type="InterPro" id="IPR001647">
    <property type="entry name" value="HTH_TetR"/>
</dbReference>
<accession>A0A136Q7J4</accession>
<dbReference type="Pfam" id="PF00440">
    <property type="entry name" value="TetR_N"/>
    <property type="match status" value="1"/>
</dbReference>
<dbReference type="SUPFAM" id="SSF48498">
    <property type="entry name" value="Tetracyclin repressor-like, C-terminal domain"/>
    <property type="match status" value="1"/>
</dbReference>
<protein>
    <submittedName>
        <fullName evidence="4">Transcriptional regulator, TetR family</fullName>
    </submittedName>
</protein>
<keyword evidence="5" id="KW-1185">Reference proteome</keyword>
<dbReference type="SUPFAM" id="SSF46689">
    <property type="entry name" value="Homeodomain-like"/>
    <property type="match status" value="1"/>
</dbReference>